<evidence type="ECO:0000256" key="8">
    <source>
        <dbReference type="ARBA" id="ARBA00022989"/>
    </source>
</evidence>
<dbReference type="EC" id="2.4.1.-" evidence="11"/>
<dbReference type="PANTHER" id="PTHR11929">
    <property type="entry name" value="ALPHA- 1,3 -FUCOSYLTRANSFERASE"/>
    <property type="match status" value="1"/>
</dbReference>
<evidence type="ECO:0000313" key="14">
    <source>
        <dbReference type="EMBL" id="CAJ0930675.1"/>
    </source>
</evidence>
<dbReference type="InterPro" id="IPR001503">
    <property type="entry name" value="Glyco_trans_10"/>
</dbReference>
<proteinExistence type="inferred from homology"/>
<dbReference type="InterPro" id="IPR038577">
    <property type="entry name" value="GT10-like_C_sf"/>
</dbReference>
<evidence type="ECO:0000256" key="9">
    <source>
        <dbReference type="ARBA" id="ARBA00023136"/>
    </source>
</evidence>
<keyword evidence="11" id="KW-0333">Golgi apparatus</keyword>
<keyword evidence="5 11" id="KW-0808">Transferase</keyword>
<keyword evidence="10" id="KW-0325">Glycoprotein</keyword>
<evidence type="ECO:0000256" key="11">
    <source>
        <dbReference type="RuleBase" id="RU003832"/>
    </source>
</evidence>
<dbReference type="Proteomes" id="UP001176940">
    <property type="component" value="Unassembled WGS sequence"/>
</dbReference>
<feature type="non-terminal residue" evidence="14">
    <location>
        <position position="215"/>
    </location>
</feature>
<evidence type="ECO:0000259" key="12">
    <source>
        <dbReference type="Pfam" id="PF00852"/>
    </source>
</evidence>
<name>A0ABN9L1C0_9NEOB</name>
<dbReference type="EMBL" id="CAUEEQ010007002">
    <property type="protein sequence ID" value="CAJ0930675.1"/>
    <property type="molecule type" value="Genomic_DNA"/>
</dbReference>
<dbReference type="Pfam" id="PF17039">
    <property type="entry name" value="Glyco_tran_10_N"/>
    <property type="match status" value="1"/>
</dbReference>
<evidence type="ECO:0000313" key="15">
    <source>
        <dbReference type="Proteomes" id="UP001176940"/>
    </source>
</evidence>
<comment type="pathway">
    <text evidence="2">Protein modification; protein glycosylation.</text>
</comment>
<feature type="non-terminal residue" evidence="14">
    <location>
        <position position="1"/>
    </location>
</feature>
<comment type="similarity">
    <text evidence="3 11">Belongs to the glycosyltransferase 10 family.</text>
</comment>
<evidence type="ECO:0000256" key="7">
    <source>
        <dbReference type="ARBA" id="ARBA00022968"/>
    </source>
</evidence>
<feature type="domain" description="Fucosyltransferase N-terminal" evidence="13">
    <location>
        <begin position="3"/>
        <end position="71"/>
    </location>
</feature>
<dbReference type="InterPro" id="IPR055270">
    <property type="entry name" value="Glyco_tran_10_C"/>
</dbReference>
<evidence type="ECO:0000256" key="10">
    <source>
        <dbReference type="ARBA" id="ARBA00023180"/>
    </source>
</evidence>
<evidence type="ECO:0000256" key="5">
    <source>
        <dbReference type="ARBA" id="ARBA00022679"/>
    </source>
</evidence>
<dbReference type="SUPFAM" id="SSF53756">
    <property type="entry name" value="UDP-Glycosyltransferase/glycogen phosphorylase"/>
    <property type="match status" value="2"/>
</dbReference>
<keyword evidence="8" id="KW-1133">Transmembrane helix</keyword>
<gene>
    <name evidence="14" type="ORF">RIMI_LOCUS4378684</name>
</gene>
<reference evidence="14" key="1">
    <citation type="submission" date="2023-07" db="EMBL/GenBank/DDBJ databases">
        <authorList>
            <person name="Stuckert A."/>
        </authorList>
    </citation>
    <scope>NUCLEOTIDE SEQUENCE</scope>
</reference>
<keyword evidence="15" id="KW-1185">Reference proteome</keyword>
<protein>
    <recommendedName>
        <fullName evidence="11">Fucosyltransferase</fullName>
        <ecNumber evidence="11">2.4.1.-</ecNumber>
    </recommendedName>
</protein>
<evidence type="ECO:0000256" key="3">
    <source>
        <dbReference type="ARBA" id="ARBA00008919"/>
    </source>
</evidence>
<comment type="caution">
    <text evidence="14">The sequence shown here is derived from an EMBL/GenBank/DDBJ whole genome shotgun (WGS) entry which is preliminary data.</text>
</comment>
<accession>A0ABN9L1C0</accession>
<evidence type="ECO:0000256" key="2">
    <source>
        <dbReference type="ARBA" id="ARBA00004922"/>
    </source>
</evidence>
<keyword evidence="9" id="KW-0472">Membrane</keyword>
<keyword evidence="6 11" id="KW-0812">Transmembrane</keyword>
<dbReference type="PANTHER" id="PTHR11929:SF242">
    <property type="entry name" value="FUCOSYLTRANSFERASE"/>
    <property type="match status" value="1"/>
</dbReference>
<keyword evidence="7" id="KW-0735">Signal-anchor</keyword>
<evidence type="ECO:0000256" key="4">
    <source>
        <dbReference type="ARBA" id="ARBA00022676"/>
    </source>
</evidence>
<dbReference type="Gene3D" id="3.40.50.11660">
    <property type="entry name" value="Glycosyl transferase family 10, C-terminal domain"/>
    <property type="match status" value="1"/>
</dbReference>
<comment type="subcellular location">
    <subcellularLocation>
        <location evidence="11">Golgi apparatus</location>
        <location evidence="11">Golgi stack membrane</location>
        <topology evidence="11">Single-pass type II membrane protein</topology>
    </subcellularLocation>
    <subcellularLocation>
        <location evidence="1">Membrane</location>
        <topology evidence="1">Single-pass membrane protein</topology>
    </subcellularLocation>
</comment>
<evidence type="ECO:0000256" key="6">
    <source>
        <dbReference type="ARBA" id="ARBA00022692"/>
    </source>
</evidence>
<evidence type="ECO:0000259" key="13">
    <source>
        <dbReference type="Pfam" id="PF17039"/>
    </source>
</evidence>
<evidence type="ECO:0000256" key="1">
    <source>
        <dbReference type="ARBA" id="ARBA00004167"/>
    </source>
</evidence>
<dbReference type="Pfam" id="PF00852">
    <property type="entry name" value="Glyco_transf_10"/>
    <property type="match status" value="1"/>
</dbReference>
<feature type="domain" description="Fucosyltransferase C-terminal" evidence="12">
    <location>
        <begin position="112"/>
        <end position="163"/>
    </location>
</feature>
<dbReference type="InterPro" id="IPR031481">
    <property type="entry name" value="Glyco_tran_10_N"/>
</dbReference>
<keyword evidence="4 11" id="KW-0328">Glycosyltransferase</keyword>
<organism evidence="14 15">
    <name type="scientific">Ranitomeya imitator</name>
    <name type="common">mimic poison frog</name>
    <dbReference type="NCBI Taxonomy" id="111125"/>
    <lineage>
        <taxon>Eukaryota</taxon>
        <taxon>Metazoa</taxon>
        <taxon>Chordata</taxon>
        <taxon>Craniata</taxon>
        <taxon>Vertebrata</taxon>
        <taxon>Euteleostomi</taxon>
        <taxon>Amphibia</taxon>
        <taxon>Batrachia</taxon>
        <taxon>Anura</taxon>
        <taxon>Neobatrachia</taxon>
        <taxon>Hyloidea</taxon>
        <taxon>Dendrobatidae</taxon>
        <taxon>Dendrobatinae</taxon>
        <taxon>Ranitomeya</taxon>
    </lineage>
</organism>
<sequence length="215" mass="25139">TFYDVADAVVIHPVDIIYDNNILTQEQRTHCQHWVLFNLEPPLIITNLHLLDIIFNRTMMFHQDPDIFRPYDLIMSTKKSHEIYVTNQFKTGCFSEFSLQGFYNQEAMELTAVLPTSRKIYERFVHGDAFVHVDDFSGPGELAAYLLEFDKDDEKVRKYFNIKGPSYTYDSSKRTGPYLLESDKDDDNILYNLIFSMILKSKSEVVGNTTKIIFY</sequence>